<protein>
    <submittedName>
        <fullName evidence="1">Uncharacterized protein</fullName>
    </submittedName>
</protein>
<dbReference type="Proteomes" id="UP000503440">
    <property type="component" value="Plasmid pB18-3"/>
</dbReference>
<evidence type="ECO:0000313" key="1">
    <source>
        <dbReference type="EMBL" id="QIC72115.1"/>
    </source>
</evidence>
<keyword evidence="1" id="KW-0614">Plasmid</keyword>
<evidence type="ECO:0000313" key="2">
    <source>
        <dbReference type="Proteomes" id="UP000503440"/>
    </source>
</evidence>
<dbReference type="AlphaFoldDB" id="A0A6C0Y946"/>
<dbReference type="RefSeq" id="WP_163146674.1">
    <property type="nucleotide sequence ID" value="NZ_CP044458.1"/>
</dbReference>
<organism evidence="1 2">
    <name type="scientific">Acinetobacter indicus</name>
    <dbReference type="NCBI Taxonomy" id="756892"/>
    <lineage>
        <taxon>Bacteria</taxon>
        <taxon>Pseudomonadati</taxon>
        <taxon>Pseudomonadota</taxon>
        <taxon>Gammaproteobacteria</taxon>
        <taxon>Moraxellales</taxon>
        <taxon>Moraxellaceae</taxon>
        <taxon>Acinetobacter</taxon>
    </lineage>
</organism>
<dbReference type="EMBL" id="CP044458">
    <property type="protein sequence ID" value="QIC72115.1"/>
    <property type="molecule type" value="Genomic_DNA"/>
</dbReference>
<name>A0A6C0Y946_9GAMM</name>
<proteinExistence type="predicted"/>
<sequence>MTTHEEKIRLDMINFARNSCTVTTNSLLSTVNLQCNVDSEVSHLLQDHEADEFIRKVDAIYNEGGLFYEQAEYLVAHEYLDLLQP</sequence>
<reference evidence="1 2" key="1">
    <citation type="submission" date="2019-09" db="EMBL/GenBank/DDBJ databases">
        <title>Non-baumannii Acinetobacter spp. carrying blaNDM-1 isolated in China.</title>
        <authorList>
            <person name="Cui C."/>
            <person name="Chen C."/>
            <person name="Sun J."/>
            <person name="Liu Y."/>
        </authorList>
    </citation>
    <scope>NUCLEOTIDE SEQUENCE [LARGE SCALE GENOMIC DNA]</scope>
    <source>
        <strain evidence="1 2">B18</strain>
        <plasmid evidence="2">pb18-3</plasmid>
    </source>
</reference>
<geneLocation type="plasmid" evidence="2">
    <name>pb18-3</name>
</geneLocation>
<accession>A0A6C0Y946</accession>
<gene>
    <name evidence="1" type="ORF">FSC09_17300</name>
</gene>